<feature type="region of interest" description="Disordered" evidence="17">
    <location>
        <begin position="711"/>
        <end position="738"/>
    </location>
</feature>
<feature type="compositionally biased region" description="Polar residues" evidence="17">
    <location>
        <begin position="168"/>
        <end position="178"/>
    </location>
</feature>
<dbReference type="GO" id="GO:0016887">
    <property type="term" value="F:ATP hydrolysis activity"/>
    <property type="evidence" value="ECO:0007669"/>
    <property type="project" value="TreeGrafter"/>
</dbReference>
<evidence type="ECO:0000256" key="12">
    <source>
        <dbReference type="ARBA" id="ARBA00023163"/>
    </source>
</evidence>
<reference evidence="22" key="2">
    <citation type="submission" date="2020-04" db="EMBL/GenBank/DDBJ databases">
        <authorList>
            <consortium name="NCBI Genome Project"/>
        </authorList>
    </citation>
    <scope>NUCLEOTIDE SEQUENCE</scope>
    <source>
        <strain evidence="22">CBS 342.82</strain>
    </source>
</reference>
<feature type="region of interest" description="Disordered" evidence="17">
    <location>
        <begin position="1677"/>
        <end position="1746"/>
    </location>
</feature>
<evidence type="ECO:0000256" key="5">
    <source>
        <dbReference type="ARBA" id="ARBA00022763"/>
    </source>
</evidence>
<feature type="domain" description="Helicase ATP-binding" evidence="18">
    <location>
        <begin position="902"/>
        <end position="1074"/>
    </location>
</feature>
<evidence type="ECO:0000256" key="2">
    <source>
        <dbReference type="ARBA" id="ARBA00007025"/>
    </source>
</evidence>
<dbReference type="GO" id="GO:0006281">
    <property type="term" value="P:DNA repair"/>
    <property type="evidence" value="ECO:0007669"/>
    <property type="project" value="UniProtKB-UniRule"/>
</dbReference>
<evidence type="ECO:0000256" key="10">
    <source>
        <dbReference type="ARBA" id="ARBA00023125"/>
    </source>
</evidence>
<keyword evidence="9" id="KW-0175">Coiled coil</keyword>
<feature type="compositionally biased region" description="Low complexity" evidence="17">
    <location>
        <begin position="277"/>
        <end position="294"/>
    </location>
</feature>
<feature type="compositionally biased region" description="Polar residues" evidence="17">
    <location>
        <begin position="187"/>
        <end position="199"/>
    </location>
</feature>
<dbReference type="GO" id="GO:0042393">
    <property type="term" value="F:histone binding"/>
    <property type="evidence" value="ECO:0007669"/>
    <property type="project" value="TreeGrafter"/>
</dbReference>
<dbReference type="Pfam" id="PF00176">
    <property type="entry name" value="SNF2-rel_dom"/>
    <property type="match status" value="1"/>
</dbReference>
<dbReference type="CDD" id="cd18002">
    <property type="entry name" value="DEXQc_INO80"/>
    <property type="match status" value="1"/>
</dbReference>
<dbReference type="FunFam" id="3.40.50.300:FF:001269">
    <property type="entry name" value="SNF2 family helicase/ATPase"/>
    <property type="match status" value="1"/>
</dbReference>
<comment type="similarity">
    <text evidence="2 16">Belongs to the SNF2/RAD54 helicase family.</text>
</comment>
<comment type="function">
    <text evidence="16">ATPase component of the INO80 complex which remodels chromatin by shifting nucleosomes and is involved in DNA repair.</text>
</comment>
<dbReference type="InterPro" id="IPR014001">
    <property type="entry name" value="Helicase_ATP-bd"/>
</dbReference>
<dbReference type="RefSeq" id="XP_033459783.1">
    <property type="nucleotide sequence ID" value="XM_033599693.1"/>
</dbReference>
<evidence type="ECO:0000256" key="17">
    <source>
        <dbReference type="SAM" id="MobiDB-lite"/>
    </source>
</evidence>
<evidence type="ECO:0000256" key="16">
    <source>
        <dbReference type="RuleBase" id="RU368001"/>
    </source>
</evidence>
<dbReference type="InterPro" id="IPR050520">
    <property type="entry name" value="INO80/SWR1_helicase"/>
</dbReference>
<feature type="compositionally biased region" description="Basic and acidic residues" evidence="17">
    <location>
        <begin position="1700"/>
        <end position="1726"/>
    </location>
</feature>
<proteinExistence type="inferred from homology"/>
<keyword evidence="21" id="KW-1185">Reference proteome</keyword>
<dbReference type="EC" id="3.6.4.-" evidence="16"/>
<evidence type="ECO:0000256" key="4">
    <source>
        <dbReference type="ARBA" id="ARBA00022741"/>
    </source>
</evidence>
<dbReference type="GO" id="GO:0051276">
    <property type="term" value="P:chromosome organization"/>
    <property type="evidence" value="ECO:0007669"/>
    <property type="project" value="UniProtKB-ARBA"/>
</dbReference>
<evidence type="ECO:0000256" key="3">
    <source>
        <dbReference type="ARBA" id="ARBA00019805"/>
    </source>
</evidence>
<comment type="catalytic activity">
    <reaction evidence="15 16">
        <text>ATP + H2O = ADP + phosphate + H(+)</text>
        <dbReference type="Rhea" id="RHEA:13065"/>
        <dbReference type="ChEBI" id="CHEBI:15377"/>
        <dbReference type="ChEBI" id="CHEBI:15378"/>
        <dbReference type="ChEBI" id="CHEBI:30616"/>
        <dbReference type="ChEBI" id="CHEBI:43474"/>
        <dbReference type="ChEBI" id="CHEBI:456216"/>
    </reaction>
</comment>
<dbReference type="GO" id="GO:0040029">
    <property type="term" value="P:epigenetic regulation of gene expression"/>
    <property type="evidence" value="ECO:0007669"/>
    <property type="project" value="UniProtKB-ARBA"/>
</dbReference>
<dbReference type="GO" id="GO:0031011">
    <property type="term" value="C:Ino80 complex"/>
    <property type="evidence" value="ECO:0007669"/>
    <property type="project" value="UniProtKB-UniRule"/>
</dbReference>
<keyword evidence="10 16" id="KW-0238">DNA-binding</keyword>
<feature type="region of interest" description="Disordered" evidence="17">
    <location>
        <begin position="1"/>
        <end position="296"/>
    </location>
</feature>
<evidence type="ECO:0000259" key="20">
    <source>
        <dbReference type="PROSITE" id="PS51413"/>
    </source>
</evidence>
<keyword evidence="4" id="KW-0547">Nucleotide-binding</keyword>
<comment type="subunit">
    <text evidence="16">Component of the INO80 chromatin-remodeling complex.</text>
</comment>
<feature type="compositionally biased region" description="Pro residues" evidence="17">
    <location>
        <begin position="231"/>
        <end position="250"/>
    </location>
</feature>
<reference evidence="22" key="3">
    <citation type="submission" date="2025-08" db="UniProtKB">
        <authorList>
            <consortium name="RefSeq"/>
        </authorList>
    </citation>
    <scope>IDENTIFICATION</scope>
    <source>
        <strain evidence="22">CBS 342.82</strain>
    </source>
</reference>
<dbReference type="GO" id="GO:0005524">
    <property type="term" value="F:ATP binding"/>
    <property type="evidence" value="ECO:0007669"/>
    <property type="project" value="UniProtKB-UniRule"/>
</dbReference>
<feature type="compositionally biased region" description="Polar residues" evidence="17">
    <location>
        <begin position="116"/>
        <end position="133"/>
    </location>
</feature>
<keyword evidence="6 16" id="KW-0378">Hydrolase</keyword>
<reference evidence="22" key="1">
    <citation type="submission" date="2020-01" db="EMBL/GenBank/DDBJ databases">
        <authorList>
            <consortium name="DOE Joint Genome Institute"/>
            <person name="Haridas S."/>
            <person name="Albert R."/>
            <person name="Binder M."/>
            <person name="Bloem J."/>
            <person name="Labutti K."/>
            <person name="Salamov A."/>
            <person name="Andreopoulos B."/>
            <person name="Baker S.E."/>
            <person name="Barry K."/>
            <person name="Bills G."/>
            <person name="Bluhm B.H."/>
            <person name="Cannon C."/>
            <person name="Castanera R."/>
            <person name="Culley D.E."/>
            <person name="Daum C."/>
            <person name="Ezra D."/>
            <person name="Gonzalez J.B."/>
            <person name="Henrissat B."/>
            <person name="Kuo A."/>
            <person name="Liang C."/>
            <person name="Lipzen A."/>
            <person name="Lutzoni F."/>
            <person name="Magnuson J."/>
            <person name="Mondo S."/>
            <person name="Nolan M."/>
            <person name="Ohm R."/>
            <person name="Pangilinan J."/>
            <person name="Park H.-J."/>
            <person name="Ramirez L."/>
            <person name="Alfaro M."/>
            <person name="Sun H."/>
            <person name="Tritt A."/>
            <person name="Yoshinaga Y."/>
            <person name="Zwiers L.-H."/>
            <person name="Turgeon B.G."/>
            <person name="Goodwin S.B."/>
            <person name="Spatafora J.W."/>
            <person name="Crous P.W."/>
            <person name="Grigoriev I.V."/>
        </authorList>
    </citation>
    <scope>NUCLEOTIDE SEQUENCE</scope>
    <source>
        <strain evidence="22">CBS 342.82</strain>
    </source>
</reference>
<evidence type="ECO:0000256" key="15">
    <source>
        <dbReference type="ARBA" id="ARBA00049360"/>
    </source>
</evidence>
<dbReference type="GO" id="GO:0010557">
    <property type="term" value="P:positive regulation of macromolecule biosynthetic process"/>
    <property type="evidence" value="ECO:0007669"/>
    <property type="project" value="UniProtKB-ARBA"/>
</dbReference>
<keyword evidence="8" id="KW-0805">Transcription regulation</keyword>
<evidence type="ECO:0000256" key="13">
    <source>
        <dbReference type="ARBA" id="ARBA00023204"/>
    </source>
</evidence>
<dbReference type="PROSITE" id="PS51194">
    <property type="entry name" value="HELICASE_CTER"/>
    <property type="match status" value="1"/>
</dbReference>
<comment type="subcellular location">
    <subcellularLocation>
        <location evidence="1 16">Nucleus</location>
    </subcellularLocation>
</comment>
<evidence type="ECO:0000259" key="18">
    <source>
        <dbReference type="PROSITE" id="PS51192"/>
    </source>
</evidence>
<dbReference type="InterPro" id="IPR031047">
    <property type="entry name" value="DEXQc_INO80"/>
</dbReference>
<feature type="compositionally biased region" description="Basic and acidic residues" evidence="17">
    <location>
        <begin position="780"/>
        <end position="789"/>
    </location>
</feature>
<dbReference type="Gene3D" id="3.40.50.10810">
    <property type="entry name" value="Tandem AAA-ATPase domain"/>
    <property type="match status" value="1"/>
</dbReference>
<dbReference type="PANTHER" id="PTHR45685:SF2">
    <property type="entry name" value="CHROMATIN-REMODELING ATPASE INO80"/>
    <property type="match status" value="1"/>
</dbReference>
<feature type="compositionally biased region" description="Pro residues" evidence="17">
    <location>
        <begin position="204"/>
        <end position="224"/>
    </location>
</feature>
<name>A0A6J3M7B7_9PEZI</name>
<dbReference type="CDD" id="cd18793">
    <property type="entry name" value="SF2_C_SNF"/>
    <property type="match status" value="1"/>
</dbReference>
<dbReference type="SMART" id="SM00490">
    <property type="entry name" value="HELICc"/>
    <property type="match status" value="1"/>
</dbReference>
<dbReference type="InterPro" id="IPR038718">
    <property type="entry name" value="SNF2-like_sf"/>
</dbReference>
<feature type="domain" description="Helicase C-terminal" evidence="19">
    <location>
        <begin position="1479"/>
        <end position="1640"/>
    </location>
</feature>
<feature type="region of interest" description="Disordered" evidence="17">
    <location>
        <begin position="765"/>
        <end position="789"/>
    </location>
</feature>
<dbReference type="GeneID" id="54357492"/>
<dbReference type="InterPro" id="IPR020838">
    <property type="entry name" value="DBINO"/>
</dbReference>
<dbReference type="Gene3D" id="3.40.50.300">
    <property type="entry name" value="P-loop containing nucleotide triphosphate hydrolases"/>
    <property type="match status" value="2"/>
</dbReference>
<dbReference type="OrthoDB" id="372624at2759"/>
<evidence type="ECO:0000256" key="6">
    <source>
        <dbReference type="ARBA" id="ARBA00022801"/>
    </source>
</evidence>
<evidence type="ECO:0000256" key="8">
    <source>
        <dbReference type="ARBA" id="ARBA00023015"/>
    </source>
</evidence>
<feature type="domain" description="DBINO" evidence="20">
    <location>
        <begin position="639"/>
        <end position="764"/>
    </location>
</feature>
<evidence type="ECO:0000256" key="1">
    <source>
        <dbReference type="ARBA" id="ARBA00004123"/>
    </source>
</evidence>
<evidence type="ECO:0000256" key="11">
    <source>
        <dbReference type="ARBA" id="ARBA00023159"/>
    </source>
</evidence>
<comment type="domain">
    <text evidence="16">The DBINO region is involved in binding to DNA.</text>
</comment>
<gene>
    <name evidence="22" type="ORF">K489DRAFT_215775</name>
</gene>
<dbReference type="PROSITE" id="PS51413">
    <property type="entry name" value="DBINO"/>
    <property type="match status" value="1"/>
</dbReference>
<protein>
    <recommendedName>
        <fullName evidence="3 16">Chromatin-remodeling ATPase INO80</fullName>
        <ecNumber evidence="16">3.6.4.-</ecNumber>
    </recommendedName>
</protein>
<feature type="region of interest" description="Disordered" evidence="17">
    <location>
        <begin position="470"/>
        <end position="559"/>
    </location>
</feature>
<sequence length="1764" mass="197545">MDGHGAPPTPGPRHSPSQVHAYIPYSPADPHARHRSGSYNGVLPSPNFYQRSMPPSPTRQPLVRSPSAVRDRPTSSYYDPTSEARANITAATYLPRSPVQPRVHPDHPQLAPAFPNGQSIDVRSGYGQQSNHASPPLPYMSSHAPPASSTIVDVRSPIVHREPPRSNGGHSHTASVDSTVPAAAPPRSTNPMSMMNLLSDSAAPPSPVPKPAQPPARAPSPAPAPAIAEAVPPPPPPPAAPVPEPAPTPVAPTKASRKKERASAASKVKQEGKESSRSSASSRKQEKAAAAAAATLEKANDAMDDAQSLARMGLSGPPGLSAEGTEAAYLEIENADLSDAEELTEEFAAARSDWLEYRRKHALELEAEEDYKRKRRRRAAFQTQHDHFYYAAEWEKFAYVDKHEQEVVEEVRLKEIEEDKERKKDQQRKRRREKAIADEQIKRDEALQILATTTDDDERLRIEKEIQRHEKKIRDTQNRLQGIIPSKEPRHESPHHAAAQKSKEQDVALDGGLMTSFYSGSQKEGGEDIGTPEVAPGKKRGGRNAAAGTGRARKSKEQKLAEKENARLAQSIIDQGQDLPVIAPKEEERLASYTDRRSRENSEAFSDGLPGLLDVAPTAGLVGMARFESKGYNQIYEQITREIAKNSMPKIIRIKNSSYDTKQSNARKTAQLASKEAKRWQQRTNKGTKDIAARAKRAMREMLGFWKRNERDEREGRKVAEKQELEKARRAEADREANRQKRKLNFLISQTELYSHFIGKKVKTDEIERSGNGTGPVETSDDKVSDDPNAKHVINLPDSAANLKAKVTNFEDLDFDAEDESALQQAAMANAQNAIQEAQDRARAFNNPQSDGAAISDAQASMDEGELNFQNPTSLQSMDVEQPKLLTCQLKEYQLKGLNWLVNLYEQGINGILADEMGLGKTVQSISVMAYLAEVHDIWGPFLVIAPASTLHNWQQEIAKFVPTIKTLPYWGSAKDRKVLRKFWDRKHITYSRDSPFHVLITSYQLVVQDAAYFQKVKWQYMILDEAQAIKSSQSSRWKSLLGFHCRNRLLLTGTPIQNNMQELWALLHFIMPSLFDSHDEFSEWFSKDIENHAQSNTKLNEDQLRRLHMILKPFMLRRVKKHVQKELGDKIELDIFCDLTYRQRAYYTNLRNKISFMDLIEKAAGGDDQDTATLMNLVMQFRKVCNHPDLFERAEIWSPMSMSSWAETASFMREGQNVDVAYSSRSLIELWLPKMLGEDPGRLDVAGPGNSKAGWRNRWLHRELNVWNSKNIQDSSRSNGAFAWLRFVDNQTSNDLTRTARSSLFDRALALKAKGNRLDKLQVAYDDEDDKENAGYTPLRNMLNIVDRNSRTSLVKATVEGHMGKLFNIAQDGMAEKGYSVIETCYLPRASAPPVELVCPSERTSIERETSFFNVPLRRALYPVDANTEMALLQSKVPPSKFPMTNLLPKPASNKQRYTKIEVPSMRRFVTDSGKLATLDRLLRELKEGGHRVLLYFQMTRMIDLMEEYLTYRGYKYCRLDGSTKLEDRRDTVAAFQSTPEIFVFLLSTRAGGLGINLVAADTVIFYDSDWNPTIDSQAMDRAHRLGQTRQVTVYRLITRGTIEERIRKRALQKEEVQRVVISGQAGGANIDFNNRSRENNRTKEMAMWLADDDQAAAIERREAEVLMEEAKAAADAANGLGGKAKKRKSGIAPGARKGGKEVSMDDMYHEGEGSFDDGTSHEHSGAATPSGDSGAVLKKRKGISKKAKTISQRLAVIDGEVG</sequence>
<dbReference type="InterPro" id="IPR027417">
    <property type="entry name" value="P-loop_NTPase"/>
</dbReference>
<dbReference type="Pfam" id="PF00271">
    <property type="entry name" value="Helicase_C"/>
    <property type="match status" value="1"/>
</dbReference>
<evidence type="ECO:0000256" key="9">
    <source>
        <dbReference type="ARBA" id="ARBA00023054"/>
    </source>
</evidence>
<keyword evidence="5 16" id="KW-0227">DNA damage</keyword>
<dbReference type="PANTHER" id="PTHR45685">
    <property type="entry name" value="HELICASE SRCAP-RELATED"/>
    <property type="match status" value="1"/>
</dbReference>
<dbReference type="InterPro" id="IPR000330">
    <property type="entry name" value="SNF2_N"/>
</dbReference>
<dbReference type="Pfam" id="PF13892">
    <property type="entry name" value="DBINO"/>
    <property type="match status" value="1"/>
</dbReference>
<keyword evidence="12" id="KW-0804">Transcription</keyword>
<dbReference type="Proteomes" id="UP000504637">
    <property type="component" value="Unplaced"/>
</dbReference>
<evidence type="ECO:0000313" key="22">
    <source>
        <dbReference type="RefSeq" id="XP_033459783.1"/>
    </source>
</evidence>
<dbReference type="SMART" id="SM00487">
    <property type="entry name" value="DEXDc"/>
    <property type="match status" value="1"/>
</dbReference>
<feature type="compositionally biased region" description="Basic and acidic residues" evidence="17">
    <location>
        <begin position="487"/>
        <end position="506"/>
    </location>
</feature>
<keyword evidence="13 16" id="KW-0234">DNA repair</keyword>
<dbReference type="GO" id="GO:0140658">
    <property type="term" value="F:ATP-dependent chromatin remodeler activity"/>
    <property type="evidence" value="ECO:0007669"/>
    <property type="project" value="InterPro"/>
</dbReference>
<dbReference type="SUPFAM" id="SSF52540">
    <property type="entry name" value="P-loop containing nucleoside triphosphate hydrolases"/>
    <property type="match status" value="2"/>
</dbReference>
<dbReference type="GO" id="GO:0006366">
    <property type="term" value="P:transcription by RNA polymerase II"/>
    <property type="evidence" value="ECO:0007669"/>
    <property type="project" value="UniProtKB-ARBA"/>
</dbReference>
<dbReference type="FunFam" id="3.40.50.10810:FF:000022">
    <property type="entry name" value="Blast:Putative DNA helicase Ino80"/>
    <property type="match status" value="1"/>
</dbReference>
<accession>A0A6J3M7B7</accession>
<dbReference type="GO" id="GO:0003677">
    <property type="term" value="F:DNA binding"/>
    <property type="evidence" value="ECO:0007669"/>
    <property type="project" value="UniProtKB-UniRule"/>
</dbReference>
<keyword evidence="11" id="KW-0010">Activator</keyword>
<organism evidence="22">
    <name type="scientific">Dissoconium aciculare CBS 342.82</name>
    <dbReference type="NCBI Taxonomy" id="1314786"/>
    <lineage>
        <taxon>Eukaryota</taxon>
        <taxon>Fungi</taxon>
        <taxon>Dikarya</taxon>
        <taxon>Ascomycota</taxon>
        <taxon>Pezizomycotina</taxon>
        <taxon>Dothideomycetes</taxon>
        <taxon>Dothideomycetidae</taxon>
        <taxon>Mycosphaerellales</taxon>
        <taxon>Dissoconiaceae</taxon>
        <taxon>Dissoconium</taxon>
    </lineage>
</organism>
<evidence type="ECO:0000313" key="21">
    <source>
        <dbReference type="Proteomes" id="UP000504637"/>
    </source>
</evidence>
<evidence type="ECO:0000256" key="14">
    <source>
        <dbReference type="ARBA" id="ARBA00023242"/>
    </source>
</evidence>
<dbReference type="InterPro" id="IPR001650">
    <property type="entry name" value="Helicase_C-like"/>
</dbReference>
<evidence type="ECO:0000259" key="19">
    <source>
        <dbReference type="PROSITE" id="PS51194"/>
    </source>
</evidence>
<dbReference type="PROSITE" id="PS51192">
    <property type="entry name" value="HELICASE_ATP_BIND_1"/>
    <property type="match status" value="1"/>
</dbReference>
<dbReference type="InterPro" id="IPR049730">
    <property type="entry name" value="SNF2/RAD54-like_C"/>
</dbReference>
<keyword evidence="7 16" id="KW-0067">ATP-binding</keyword>
<keyword evidence="14" id="KW-0539">Nucleus</keyword>
<evidence type="ECO:0000256" key="7">
    <source>
        <dbReference type="ARBA" id="ARBA00022840"/>
    </source>
</evidence>